<keyword evidence="6" id="KW-1185">Reference proteome</keyword>
<proteinExistence type="predicted"/>
<dbReference type="InterPro" id="IPR036390">
    <property type="entry name" value="WH_DNA-bd_sf"/>
</dbReference>
<evidence type="ECO:0000313" key="5">
    <source>
        <dbReference type="EMBL" id="PMS24868.1"/>
    </source>
</evidence>
<dbReference type="Pfam" id="PF07729">
    <property type="entry name" value="FCD"/>
    <property type="match status" value="1"/>
</dbReference>
<reference evidence="5 6" key="1">
    <citation type="submission" date="2018-01" db="EMBL/GenBank/DDBJ databases">
        <title>Whole genome analyses suggest that Burkholderia sensu lato contains two further novel genera in the rhizoxinica-symbiotica group Mycetohabitans gen. nov., and Trinickia gen. nov.: implications for the evolution of diazotrophy and nodulation in the Burkholderiaceae.</title>
        <authorList>
            <person name="Estrada-de los Santos P."/>
            <person name="Palmer M."/>
            <person name="Chavez-Ramirez B."/>
            <person name="Beukes C."/>
            <person name="Steenkamp E.T."/>
            <person name="Hirsch A.M."/>
            <person name="Manyaka P."/>
            <person name="Maluk M."/>
            <person name="Lafos M."/>
            <person name="Crook M."/>
            <person name="Gross E."/>
            <person name="Simon M.F."/>
            <person name="Bueno dos Reis Junior F."/>
            <person name="Poole P.S."/>
            <person name="Venter S.N."/>
            <person name="James E.K."/>
        </authorList>
    </citation>
    <scope>NUCLEOTIDE SEQUENCE [LARGE SCALE GENOMIC DNA]</scope>
    <source>
        <strain evidence="5 6">GP25-8</strain>
    </source>
</reference>
<keyword evidence="1" id="KW-0805">Transcription regulation</keyword>
<protein>
    <submittedName>
        <fullName evidence="5">GntR family transcriptional regulator</fullName>
    </submittedName>
</protein>
<comment type="caution">
    <text evidence="5">The sequence shown here is derived from an EMBL/GenBank/DDBJ whole genome shotgun (WGS) entry which is preliminary data.</text>
</comment>
<dbReference type="SMART" id="SM00895">
    <property type="entry name" value="FCD"/>
    <property type="match status" value="1"/>
</dbReference>
<dbReference type="EMBL" id="PNYB01000008">
    <property type="protein sequence ID" value="PMS24868.1"/>
    <property type="molecule type" value="Genomic_DNA"/>
</dbReference>
<dbReference type="AlphaFoldDB" id="A0A2N7W643"/>
<accession>A0A2N7W643</accession>
<dbReference type="PROSITE" id="PS50949">
    <property type="entry name" value="HTH_GNTR"/>
    <property type="match status" value="1"/>
</dbReference>
<dbReference type="SUPFAM" id="SSF46785">
    <property type="entry name" value="Winged helix' DNA-binding domain"/>
    <property type="match status" value="1"/>
</dbReference>
<dbReference type="CDD" id="cd07377">
    <property type="entry name" value="WHTH_GntR"/>
    <property type="match status" value="1"/>
</dbReference>
<evidence type="ECO:0000256" key="2">
    <source>
        <dbReference type="ARBA" id="ARBA00023125"/>
    </source>
</evidence>
<evidence type="ECO:0000256" key="3">
    <source>
        <dbReference type="ARBA" id="ARBA00023163"/>
    </source>
</evidence>
<dbReference type="Pfam" id="PF00392">
    <property type="entry name" value="GntR"/>
    <property type="match status" value="1"/>
</dbReference>
<evidence type="ECO:0000313" key="6">
    <source>
        <dbReference type="Proteomes" id="UP000235347"/>
    </source>
</evidence>
<dbReference type="GO" id="GO:0003677">
    <property type="term" value="F:DNA binding"/>
    <property type="evidence" value="ECO:0007669"/>
    <property type="project" value="UniProtKB-KW"/>
</dbReference>
<keyword evidence="3" id="KW-0804">Transcription</keyword>
<dbReference type="SUPFAM" id="SSF48008">
    <property type="entry name" value="GntR ligand-binding domain-like"/>
    <property type="match status" value="1"/>
</dbReference>
<gene>
    <name evidence="5" type="ORF">C0Z19_11045</name>
</gene>
<dbReference type="SMART" id="SM00345">
    <property type="entry name" value="HTH_GNTR"/>
    <property type="match status" value="1"/>
</dbReference>
<dbReference type="RefSeq" id="WP_102609871.1">
    <property type="nucleotide sequence ID" value="NZ_CADIKD010000002.1"/>
</dbReference>
<dbReference type="InterPro" id="IPR008920">
    <property type="entry name" value="TF_FadR/GntR_C"/>
</dbReference>
<dbReference type="PANTHER" id="PTHR43537">
    <property type="entry name" value="TRANSCRIPTIONAL REGULATOR, GNTR FAMILY"/>
    <property type="match status" value="1"/>
</dbReference>
<dbReference type="InterPro" id="IPR011711">
    <property type="entry name" value="GntR_C"/>
</dbReference>
<dbReference type="Gene3D" id="1.20.120.530">
    <property type="entry name" value="GntR ligand-binding domain-like"/>
    <property type="match status" value="1"/>
</dbReference>
<organism evidence="5 6">
    <name type="scientific">Trinickia soli</name>
    <dbReference type="NCBI Taxonomy" id="380675"/>
    <lineage>
        <taxon>Bacteria</taxon>
        <taxon>Pseudomonadati</taxon>
        <taxon>Pseudomonadota</taxon>
        <taxon>Betaproteobacteria</taxon>
        <taxon>Burkholderiales</taxon>
        <taxon>Burkholderiaceae</taxon>
        <taxon>Trinickia</taxon>
    </lineage>
</organism>
<dbReference type="GO" id="GO:0003700">
    <property type="term" value="F:DNA-binding transcription factor activity"/>
    <property type="evidence" value="ECO:0007669"/>
    <property type="project" value="InterPro"/>
</dbReference>
<dbReference type="Proteomes" id="UP000235347">
    <property type="component" value="Unassembled WGS sequence"/>
</dbReference>
<name>A0A2N7W643_9BURK</name>
<dbReference type="PANTHER" id="PTHR43537:SF24">
    <property type="entry name" value="GLUCONATE OPERON TRANSCRIPTIONAL REPRESSOR"/>
    <property type="match status" value="1"/>
</dbReference>
<evidence type="ECO:0000256" key="1">
    <source>
        <dbReference type="ARBA" id="ARBA00023015"/>
    </source>
</evidence>
<sequence length="220" mass="24737">MKKSPTAKFFSESLADRLRTRILRGELLPGAQLRQDRIAQEFGTSHIPVREAFAQLEARGFVTIIPNRGAFVSAMTRDEAEELQAMRVALELLALDSAIDAFGAQDAAAARAVLELDREAGDVDQWSKDNWAFHRAIYAPCGKHHLMNVLESLWQKADRYLRLVWQLASWQSTSFAEHLRILEAVEAKDKRLAKRLTKEHITAASTVMLDALSSHQADTK</sequence>
<keyword evidence="2" id="KW-0238">DNA-binding</keyword>
<dbReference type="Gene3D" id="1.10.10.10">
    <property type="entry name" value="Winged helix-like DNA-binding domain superfamily/Winged helix DNA-binding domain"/>
    <property type="match status" value="1"/>
</dbReference>
<feature type="domain" description="HTH gntR-type" evidence="4">
    <location>
        <begin position="8"/>
        <end position="75"/>
    </location>
</feature>
<dbReference type="InterPro" id="IPR000524">
    <property type="entry name" value="Tscrpt_reg_HTH_GntR"/>
</dbReference>
<evidence type="ECO:0000259" key="4">
    <source>
        <dbReference type="PROSITE" id="PS50949"/>
    </source>
</evidence>
<dbReference type="InterPro" id="IPR036388">
    <property type="entry name" value="WH-like_DNA-bd_sf"/>
</dbReference>